<sequence length="586" mass="66004">MFSQEIKEELIKVFSKLNISLKAEDFNLEHPTDLSHGDYSTSVALQIKSQRSNIKDLENPRQLAEEIVKTWQEMGLPDFVEKVEVAGAGFINIWANFESLGNELSKVLIKKDEYGKGESMVGKKIMVEFAHPNTHKELHIGHMRTLITGEALSRIFAAAGAEVFRANYQGDIGPHVAKSIWGTLKMLKDRGLKISEAEGWNLAEKAHLLGEGYVLGVKEYENSKEEIDELNKKIYDKEPSIKEIYETTRRWSLNYYDSFYTRFSTKFDSLFFESETASAGKKLVEDNVAGLPAGRQVFEESEGAVIFDGEKYGLHKRVFITSDGNPTYEAKEMGLAYAQEEAFPFDLNVHVVANEQSGYFQVAIKALETLDSKFVGREFHLPMGMVNLVGKKMSSRTGEIMRVDELLEEVKNLLRPLIQSEGLSKEEMEKIAEVGTIAAVKYSVLKVDSKKNVVFDPEKSVSLQGDSGPYLEYTYARTQSVLAKSKIKSQKSKLEVDGKSFSTEEQLLLRTLYKFPEVVGEAAKTYSPNLICNFLFDLAQKFNLFYDKERILGSENESFRLKLTAAVGQVLKNGLTLLGIEALPRL</sequence>
<comment type="subcellular location">
    <subcellularLocation>
        <location evidence="8">Cytoplasm</location>
    </subcellularLocation>
</comment>
<dbReference type="Gene3D" id="1.10.730.10">
    <property type="entry name" value="Isoleucyl-tRNA Synthetase, Domain 1"/>
    <property type="match status" value="1"/>
</dbReference>
<feature type="short sequence motif" description="'HIGH' region" evidence="8">
    <location>
        <begin position="132"/>
        <end position="142"/>
    </location>
</feature>
<feature type="domain" description="Arginyl tRNA synthetase N-terminal" evidence="11">
    <location>
        <begin position="4"/>
        <end position="95"/>
    </location>
</feature>
<evidence type="ECO:0000259" key="10">
    <source>
        <dbReference type="SMART" id="SM00836"/>
    </source>
</evidence>
<evidence type="ECO:0000256" key="6">
    <source>
        <dbReference type="ARBA" id="ARBA00023146"/>
    </source>
</evidence>
<evidence type="ECO:0000256" key="1">
    <source>
        <dbReference type="ARBA" id="ARBA00005594"/>
    </source>
</evidence>
<dbReference type="InterPro" id="IPR009080">
    <property type="entry name" value="tRNAsynth_Ia_anticodon-bd"/>
</dbReference>
<dbReference type="PANTHER" id="PTHR11956">
    <property type="entry name" value="ARGINYL-TRNA SYNTHETASE"/>
    <property type="match status" value="1"/>
</dbReference>
<evidence type="ECO:0000259" key="11">
    <source>
        <dbReference type="SMART" id="SM01016"/>
    </source>
</evidence>
<evidence type="ECO:0000256" key="5">
    <source>
        <dbReference type="ARBA" id="ARBA00022917"/>
    </source>
</evidence>
<dbReference type="SMART" id="SM00836">
    <property type="entry name" value="DALR_1"/>
    <property type="match status" value="1"/>
</dbReference>
<comment type="similarity">
    <text evidence="1 8 9">Belongs to the class-I aminoacyl-tRNA synthetase family.</text>
</comment>
<dbReference type="Pfam" id="PF00750">
    <property type="entry name" value="tRNA-synt_1d"/>
    <property type="match status" value="1"/>
</dbReference>
<dbReference type="HAMAP" id="MF_00123">
    <property type="entry name" value="Arg_tRNA_synth"/>
    <property type="match status" value="1"/>
</dbReference>
<dbReference type="SUPFAM" id="SSF55190">
    <property type="entry name" value="Arginyl-tRNA synthetase (ArgRS), N-terminal 'additional' domain"/>
    <property type="match status" value="1"/>
</dbReference>
<feature type="domain" description="DALR anticodon binding" evidence="10">
    <location>
        <begin position="471"/>
        <end position="586"/>
    </location>
</feature>
<dbReference type="GO" id="GO:0004814">
    <property type="term" value="F:arginine-tRNA ligase activity"/>
    <property type="evidence" value="ECO:0007669"/>
    <property type="project" value="UniProtKB-UniRule"/>
</dbReference>
<dbReference type="Proteomes" id="UP000229631">
    <property type="component" value="Unassembled WGS sequence"/>
</dbReference>
<comment type="catalytic activity">
    <reaction evidence="7 8">
        <text>tRNA(Arg) + L-arginine + ATP = L-arginyl-tRNA(Arg) + AMP + diphosphate</text>
        <dbReference type="Rhea" id="RHEA:20301"/>
        <dbReference type="Rhea" id="RHEA-COMP:9658"/>
        <dbReference type="Rhea" id="RHEA-COMP:9673"/>
        <dbReference type="ChEBI" id="CHEBI:30616"/>
        <dbReference type="ChEBI" id="CHEBI:32682"/>
        <dbReference type="ChEBI" id="CHEBI:33019"/>
        <dbReference type="ChEBI" id="CHEBI:78442"/>
        <dbReference type="ChEBI" id="CHEBI:78513"/>
        <dbReference type="ChEBI" id="CHEBI:456215"/>
        <dbReference type="EC" id="6.1.1.19"/>
    </reaction>
</comment>
<dbReference type="InterPro" id="IPR035684">
    <property type="entry name" value="ArgRS_core"/>
</dbReference>
<keyword evidence="3 8" id="KW-0547">Nucleotide-binding</keyword>
<dbReference type="NCBIfam" id="TIGR00456">
    <property type="entry name" value="argS"/>
    <property type="match status" value="1"/>
</dbReference>
<dbReference type="SMART" id="SM01016">
    <property type="entry name" value="Arg_tRNA_synt_N"/>
    <property type="match status" value="1"/>
</dbReference>
<comment type="subunit">
    <text evidence="8">Monomer.</text>
</comment>
<dbReference type="InterPro" id="IPR014729">
    <property type="entry name" value="Rossmann-like_a/b/a_fold"/>
</dbReference>
<dbReference type="EMBL" id="PEVC01000037">
    <property type="protein sequence ID" value="PIV00959.1"/>
    <property type="molecule type" value="Genomic_DNA"/>
</dbReference>
<evidence type="ECO:0000256" key="3">
    <source>
        <dbReference type="ARBA" id="ARBA00022741"/>
    </source>
</evidence>
<keyword evidence="8" id="KW-0963">Cytoplasm</keyword>
<dbReference type="Pfam" id="PF05746">
    <property type="entry name" value="DALR_1"/>
    <property type="match status" value="1"/>
</dbReference>
<name>A0A2M7BCY5_9BACT</name>
<accession>A0A2M7BCY5</accession>
<organism evidence="12 13">
    <name type="scientific">Candidatus Shapirobacteria bacterium CG03_land_8_20_14_0_80_39_12</name>
    <dbReference type="NCBI Taxonomy" id="1974879"/>
    <lineage>
        <taxon>Bacteria</taxon>
        <taxon>Candidatus Shapironibacteriota</taxon>
    </lineage>
</organism>
<dbReference type="InterPro" id="IPR036695">
    <property type="entry name" value="Arg-tRNA-synth_N_sf"/>
</dbReference>
<dbReference type="EC" id="6.1.1.19" evidence="8"/>
<dbReference type="PANTHER" id="PTHR11956:SF5">
    <property type="entry name" value="ARGININE--TRNA LIGASE, CYTOPLASMIC"/>
    <property type="match status" value="1"/>
</dbReference>
<keyword evidence="2 8" id="KW-0436">Ligase</keyword>
<comment type="caution">
    <text evidence="12">The sequence shown here is derived from an EMBL/GenBank/DDBJ whole genome shotgun (WGS) entry which is preliminary data.</text>
</comment>
<dbReference type="Gene3D" id="3.30.1360.70">
    <property type="entry name" value="Arginyl tRNA synthetase N-terminal domain"/>
    <property type="match status" value="1"/>
</dbReference>
<dbReference type="AlphaFoldDB" id="A0A2M7BCY5"/>
<dbReference type="GO" id="GO:0005524">
    <property type="term" value="F:ATP binding"/>
    <property type="evidence" value="ECO:0007669"/>
    <property type="project" value="UniProtKB-UniRule"/>
</dbReference>
<dbReference type="InterPro" id="IPR008909">
    <property type="entry name" value="DALR_anticod-bd"/>
</dbReference>
<dbReference type="SUPFAM" id="SSF47323">
    <property type="entry name" value="Anticodon-binding domain of a subclass of class I aminoacyl-tRNA synthetases"/>
    <property type="match status" value="1"/>
</dbReference>
<dbReference type="Gene3D" id="3.40.50.620">
    <property type="entry name" value="HUPs"/>
    <property type="match status" value="1"/>
</dbReference>
<proteinExistence type="inferred from homology"/>
<evidence type="ECO:0000256" key="4">
    <source>
        <dbReference type="ARBA" id="ARBA00022840"/>
    </source>
</evidence>
<evidence type="ECO:0000256" key="7">
    <source>
        <dbReference type="ARBA" id="ARBA00049339"/>
    </source>
</evidence>
<dbReference type="InterPro" id="IPR005148">
    <property type="entry name" value="Arg-tRNA-synth_N"/>
</dbReference>
<dbReference type="GO" id="GO:0006420">
    <property type="term" value="P:arginyl-tRNA aminoacylation"/>
    <property type="evidence" value="ECO:0007669"/>
    <property type="project" value="UniProtKB-UniRule"/>
</dbReference>
<dbReference type="FunFam" id="1.10.730.10:FF:000006">
    <property type="entry name" value="Arginyl-tRNA synthetase 2, mitochondrial"/>
    <property type="match status" value="1"/>
</dbReference>
<dbReference type="SUPFAM" id="SSF52374">
    <property type="entry name" value="Nucleotidylyl transferase"/>
    <property type="match status" value="1"/>
</dbReference>
<protein>
    <recommendedName>
        <fullName evidence="8">Arginine--tRNA ligase</fullName>
        <ecNumber evidence="8">6.1.1.19</ecNumber>
    </recommendedName>
    <alternativeName>
        <fullName evidence="8">Arginyl-tRNA synthetase</fullName>
        <shortName evidence="8">ArgRS</shortName>
    </alternativeName>
</protein>
<dbReference type="InterPro" id="IPR001278">
    <property type="entry name" value="Arg-tRNA-ligase"/>
</dbReference>
<evidence type="ECO:0000256" key="9">
    <source>
        <dbReference type="RuleBase" id="RU363038"/>
    </source>
</evidence>
<reference evidence="13" key="1">
    <citation type="submission" date="2017-09" db="EMBL/GenBank/DDBJ databases">
        <title>Depth-based differentiation of microbial function through sediment-hosted aquifers and enrichment of novel symbionts in the deep terrestrial subsurface.</title>
        <authorList>
            <person name="Probst A.J."/>
            <person name="Ladd B."/>
            <person name="Jarett J.K."/>
            <person name="Geller-Mcgrath D.E."/>
            <person name="Sieber C.M.K."/>
            <person name="Emerson J.B."/>
            <person name="Anantharaman K."/>
            <person name="Thomas B.C."/>
            <person name="Malmstrom R."/>
            <person name="Stieglmeier M."/>
            <person name="Klingl A."/>
            <person name="Woyke T."/>
            <person name="Ryan C.M."/>
            <person name="Banfield J.F."/>
        </authorList>
    </citation>
    <scope>NUCLEOTIDE SEQUENCE [LARGE SCALE GENOMIC DNA]</scope>
</reference>
<evidence type="ECO:0000256" key="8">
    <source>
        <dbReference type="HAMAP-Rule" id="MF_00123"/>
    </source>
</evidence>
<dbReference type="Pfam" id="PF03485">
    <property type="entry name" value="Arg_tRNA_synt_N"/>
    <property type="match status" value="1"/>
</dbReference>
<dbReference type="GO" id="GO:0005737">
    <property type="term" value="C:cytoplasm"/>
    <property type="evidence" value="ECO:0007669"/>
    <property type="project" value="UniProtKB-SubCell"/>
</dbReference>
<evidence type="ECO:0000313" key="13">
    <source>
        <dbReference type="Proteomes" id="UP000229631"/>
    </source>
</evidence>
<evidence type="ECO:0000313" key="12">
    <source>
        <dbReference type="EMBL" id="PIV00959.1"/>
    </source>
</evidence>
<gene>
    <name evidence="8 12" type="primary">argS</name>
    <name evidence="12" type="ORF">COS54_01955</name>
</gene>
<keyword evidence="6 8" id="KW-0030">Aminoacyl-tRNA synthetase</keyword>
<keyword evidence="5 8" id="KW-0648">Protein biosynthesis</keyword>
<dbReference type="PRINTS" id="PR01038">
    <property type="entry name" value="TRNASYNTHARG"/>
</dbReference>
<keyword evidence="4 8" id="KW-0067">ATP-binding</keyword>
<evidence type="ECO:0000256" key="2">
    <source>
        <dbReference type="ARBA" id="ARBA00022598"/>
    </source>
</evidence>